<evidence type="ECO:0000313" key="5">
    <source>
        <dbReference type="Proteomes" id="UP000032515"/>
    </source>
</evidence>
<dbReference type="InterPro" id="IPR050005">
    <property type="entry name" value="DenD"/>
</dbReference>
<dbReference type="CDD" id="cd05238">
    <property type="entry name" value="Gne_like_SDR_e"/>
    <property type="match status" value="1"/>
</dbReference>
<keyword evidence="1" id="KW-0521">NADP</keyword>
<dbReference type="Pfam" id="PF01370">
    <property type="entry name" value="Epimerase"/>
    <property type="match status" value="1"/>
</dbReference>
<organism evidence="4 5">
    <name type="scientific">Rhodopseudomonas palustris</name>
    <dbReference type="NCBI Taxonomy" id="1076"/>
    <lineage>
        <taxon>Bacteria</taxon>
        <taxon>Pseudomonadati</taxon>
        <taxon>Pseudomonadota</taxon>
        <taxon>Alphaproteobacteria</taxon>
        <taxon>Hyphomicrobiales</taxon>
        <taxon>Nitrobacteraceae</taxon>
        <taxon>Rhodopseudomonas</taxon>
    </lineage>
</organism>
<evidence type="ECO:0000259" key="3">
    <source>
        <dbReference type="Pfam" id="PF01370"/>
    </source>
</evidence>
<sequence length="328" mass="35518">MHILILGAAGMVGRKLTERLLRDGQLGHREITRMTLQDVVAPTKPLDASIAISIVTSDFADPAAAAPLLAHRPDVIFHLAAIVSGEAEAEFDKGYRINLDGTRHLIDAIRHAGGGYKPRLVFTSSIAVFGAPFPPQIGDEFFHTPLTSYGTQKSICELLIADYTRKGFMDGIGIRLPTICVRPGKPNKAASGFFSNIMREPLAGQEAVLPVGDDVRHWHASPRSAVGFLLHAATMDTAALGPRRNLSMPGLSATVGEQIAALERVAGKNVVARIRRQPDPVITGIVSGWPRDFVTDRARQLGFTTAEQSFDDIIRIHIEDELDGHFVA</sequence>
<protein>
    <submittedName>
        <fullName evidence="4">NAD-dependent epimerase</fullName>
    </submittedName>
</protein>
<evidence type="ECO:0000313" key="4">
    <source>
        <dbReference type="EMBL" id="KIZ39644.1"/>
    </source>
</evidence>
<dbReference type="InterPro" id="IPR036291">
    <property type="entry name" value="NAD(P)-bd_dom_sf"/>
</dbReference>
<dbReference type="PANTHER" id="PTHR43103:SF3">
    <property type="entry name" value="ADP-L-GLYCERO-D-MANNO-HEPTOSE-6-EPIMERASE"/>
    <property type="match status" value="1"/>
</dbReference>
<dbReference type="PANTHER" id="PTHR43103">
    <property type="entry name" value="NUCLEOSIDE-DIPHOSPHATE-SUGAR EPIMERASE"/>
    <property type="match status" value="1"/>
</dbReference>
<comment type="caution">
    <text evidence="4">The sequence shown here is derived from an EMBL/GenBank/DDBJ whole genome shotgun (WGS) entry which is preliminary data.</text>
</comment>
<name>A0A0D7EFQ3_RHOPL</name>
<evidence type="ECO:0000256" key="2">
    <source>
        <dbReference type="ARBA" id="ARBA00023277"/>
    </source>
</evidence>
<evidence type="ECO:0000256" key="1">
    <source>
        <dbReference type="ARBA" id="ARBA00022857"/>
    </source>
</evidence>
<dbReference type="AlphaFoldDB" id="A0A0D7EFQ3"/>
<keyword evidence="2" id="KW-0119">Carbohydrate metabolism</keyword>
<proteinExistence type="predicted"/>
<reference evidence="4 5" key="1">
    <citation type="submission" date="2014-11" db="EMBL/GenBank/DDBJ databases">
        <title>Genomics and ecophysiology of heterotrophic nitrogen fixing bacteria isolated from estuarine surface water.</title>
        <authorList>
            <person name="Bentzon-Tilia M."/>
            <person name="Severin I."/>
            <person name="Hansen L.H."/>
            <person name="Riemann L."/>
        </authorList>
    </citation>
    <scope>NUCLEOTIDE SEQUENCE [LARGE SCALE GENOMIC DNA]</scope>
    <source>
        <strain evidence="4 5">BAL398</strain>
    </source>
</reference>
<gene>
    <name evidence="4" type="ORF">OO17_19805</name>
</gene>
<dbReference type="GO" id="GO:0016491">
    <property type="term" value="F:oxidoreductase activity"/>
    <property type="evidence" value="ECO:0007669"/>
    <property type="project" value="InterPro"/>
</dbReference>
<dbReference type="Proteomes" id="UP000032515">
    <property type="component" value="Unassembled WGS sequence"/>
</dbReference>
<dbReference type="Gene3D" id="3.90.25.10">
    <property type="entry name" value="UDP-galactose 4-epimerase, domain 1"/>
    <property type="match status" value="1"/>
</dbReference>
<dbReference type="Gene3D" id="3.40.50.720">
    <property type="entry name" value="NAD(P)-binding Rossmann-like Domain"/>
    <property type="match status" value="1"/>
</dbReference>
<dbReference type="RefSeq" id="WP_044414704.1">
    <property type="nucleotide sequence ID" value="NZ_JXXE01000414.1"/>
</dbReference>
<dbReference type="NCBIfam" id="NF043036">
    <property type="entry name" value="ErythonDh"/>
    <property type="match status" value="1"/>
</dbReference>
<feature type="domain" description="NAD-dependent epimerase/dehydratase" evidence="3">
    <location>
        <begin position="3"/>
        <end position="218"/>
    </location>
</feature>
<dbReference type="EMBL" id="JXXE01000414">
    <property type="protein sequence ID" value="KIZ39644.1"/>
    <property type="molecule type" value="Genomic_DNA"/>
</dbReference>
<dbReference type="SUPFAM" id="SSF51735">
    <property type="entry name" value="NAD(P)-binding Rossmann-fold domains"/>
    <property type="match status" value="1"/>
</dbReference>
<dbReference type="OrthoDB" id="9801056at2"/>
<dbReference type="InterPro" id="IPR001509">
    <property type="entry name" value="Epimerase_deHydtase"/>
</dbReference>
<accession>A0A0D7EFQ3</accession>
<dbReference type="PATRIC" id="fig|1076.23.peg.4589"/>